<reference evidence="2 3" key="1">
    <citation type="submission" date="2019-06" db="EMBL/GenBank/DDBJ databases">
        <title>Whole genome shotgun sequence of Glutamicibacter uratoxydans NBRC 15515.</title>
        <authorList>
            <person name="Hosoyama A."/>
            <person name="Uohara A."/>
            <person name="Ohji S."/>
            <person name="Ichikawa N."/>
        </authorList>
    </citation>
    <scope>NUCLEOTIDE SEQUENCE [LARGE SCALE GENOMIC DNA]</scope>
    <source>
        <strain evidence="2 3">NBRC 15515</strain>
    </source>
</reference>
<keyword evidence="3" id="KW-1185">Reference proteome</keyword>
<gene>
    <name evidence="2" type="ORF">AUR04nite_18930</name>
</gene>
<feature type="domain" description="N-acetyltransferase" evidence="1">
    <location>
        <begin position="24"/>
        <end position="189"/>
    </location>
</feature>
<accession>A0A4Y4DVC5</accession>
<comment type="caution">
    <text evidence="2">The sequence shown here is derived from an EMBL/GenBank/DDBJ whole genome shotgun (WGS) entry which is preliminary data.</text>
</comment>
<dbReference type="PANTHER" id="PTHR43415:SF3">
    <property type="entry name" value="GNAT-FAMILY ACETYLTRANSFERASE"/>
    <property type="match status" value="1"/>
</dbReference>
<evidence type="ECO:0000259" key="1">
    <source>
        <dbReference type="PROSITE" id="PS51186"/>
    </source>
</evidence>
<dbReference type="PROSITE" id="PS51186">
    <property type="entry name" value="GNAT"/>
    <property type="match status" value="1"/>
</dbReference>
<dbReference type="PANTHER" id="PTHR43415">
    <property type="entry name" value="SPERMIDINE N(1)-ACETYLTRANSFERASE"/>
    <property type="match status" value="1"/>
</dbReference>
<dbReference type="Pfam" id="PF13302">
    <property type="entry name" value="Acetyltransf_3"/>
    <property type="match status" value="1"/>
</dbReference>
<dbReference type="InterPro" id="IPR016181">
    <property type="entry name" value="Acyl_CoA_acyltransferase"/>
</dbReference>
<evidence type="ECO:0000313" key="2">
    <source>
        <dbReference type="EMBL" id="GED06361.1"/>
    </source>
</evidence>
<organism evidence="2 3">
    <name type="scientific">Glutamicibacter uratoxydans</name>
    <name type="common">Arthrobacter uratoxydans</name>
    <dbReference type="NCBI Taxonomy" id="43667"/>
    <lineage>
        <taxon>Bacteria</taxon>
        <taxon>Bacillati</taxon>
        <taxon>Actinomycetota</taxon>
        <taxon>Actinomycetes</taxon>
        <taxon>Micrococcales</taxon>
        <taxon>Micrococcaceae</taxon>
        <taxon>Glutamicibacter</taxon>
    </lineage>
</organism>
<dbReference type="AlphaFoldDB" id="A0A4Y4DVC5"/>
<keyword evidence="2" id="KW-0808">Transferase</keyword>
<dbReference type="OrthoDB" id="9814648at2"/>
<dbReference type="EMBL" id="BJNY01000010">
    <property type="protein sequence ID" value="GED06361.1"/>
    <property type="molecule type" value="Genomic_DNA"/>
</dbReference>
<dbReference type="GO" id="GO:0016747">
    <property type="term" value="F:acyltransferase activity, transferring groups other than amino-acyl groups"/>
    <property type="evidence" value="ECO:0007669"/>
    <property type="project" value="InterPro"/>
</dbReference>
<dbReference type="Gene3D" id="3.40.630.30">
    <property type="match status" value="1"/>
</dbReference>
<dbReference type="InterPro" id="IPR000182">
    <property type="entry name" value="GNAT_dom"/>
</dbReference>
<sequence length="196" mass="21894">MARNIWNTENAQDYGINLLISEHIRLRELQEEDLPVLTQWWNSPEFMALQGSLVLPHPGAEAAELFRGRSLNRGTTDGVGLCITLPDDTLIGHTALYNYHAPARSAELMIMIGGSNVGQGYGTMATKMIVDFGFREMGLNRIGLSIWAYNERALRTFTRAGFREEGRERQAGFHDGAFHDRIIMGLLASEYFGTSA</sequence>
<proteinExistence type="predicted"/>
<dbReference type="SUPFAM" id="SSF55729">
    <property type="entry name" value="Acyl-CoA N-acyltransferases (Nat)"/>
    <property type="match status" value="1"/>
</dbReference>
<name>A0A4Y4DVC5_GLUUR</name>
<protein>
    <submittedName>
        <fullName evidence="2">N-acetyltransferase</fullName>
    </submittedName>
</protein>
<evidence type="ECO:0000313" key="3">
    <source>
        <dbReference type="Proteomes" id="UP000316612"/>
    </source>
</evidence>
<dbReference type="RefSeq" id="WP_141364348.1">
    <property type="nucleotide sequence ID" value="NZ_BAAAJL010000010.1"/>
</dbReference>
<dbReference type="Proteomes" id="UP000316612">
    <property type="component" value="Unassembled WGS sequence"/>
</dbReference>